<organism evidence="2 3">
    <name type="scientific">Halococcus salifodinae DSM 8989</name>
    <dbReference type="NCBI Taxonomy" id="1227456"/>
    <lineage>
        <taxon>Archaea</taxon>
        <taxon>Methanobacteriati</taxon>
        <taxon>Methanobacteriota</taxon>
        <taxon>Stenosarchaea group</taxon>
        <taxon>Halobacteria</taxon>
        <taxon>Halobacteriales</taxon>
        <taxon>Halococcaceae</taxon>
        <taxon>Halococcus</taxon>
    </lineage>
</organism>
<evidence type="ECO:0000313" key="2">
    <source>
        <dbReference type="EMBL" id="EMA51058.1"/>
    </source>
</evidence>
<feature type="transmembrane region" description="Helical" evidence="1">
    <location>
        <begin position="86"/>
        <end position="105"/>
    </location>
</feature>
<dbReference type="EMBL" id="AOME01000069">
    <property type="protein sequence ID" value="EMA51058.1"/>
    <property type="molecule type" value="Genomic_DNA"/>
</dbReference>
<protein>
    <submittedName>
        <fullName evidence="2">Uncharacterized protein</fullName>
    </submittedName>
</protein>
<evidence type="ECO:0000256" key="1">
    <source>
        <dbReference type="SAM" id="Phobius"/>
    </source>
</evidence>
<name>M0N0J5_9EURY</name>
<dbReference type="PATRIC" id="fig|1227456.3.peg.2634"/>
<proteinExistence type="predicted"/>
<dbReference type="AlphaFoldDB" id="M0N0J5"/>
<keyword evidence="3" id="KW-1185">Reference proteome</keyword>
<feature type="transmembrane region" description="Helical" evidence="1">
    <location>
        <begin position="17"/>
        <end position="36"/>
    </location>
</feature>
<feature type="transmembrane region" description="Helical" evidence="1">
    <location>
        <begin position="117"/>
        <end position="137"/>
    </location>
</feature>
<keyword evidence="1" id="KW-0472">Membrane</keyword>
<feature type="transmembrane region" description="Helical" evidence="1">
    <location>
        <begin position="56"/>
        <end position="74"/>
    </location>
</feature>
<sequence length="156" mass="16494">MNQDTATLHTRIESRSVFTNVLSLSGYAGLAVGLILEAYRLYLVDSAIGMGSAPEWVTLGGSSLLVGSIVALQYTRVLDDVFEGWLDLVVLCLVIGQWGVLVSSYLDATIGGAGSPYGFLIIACAGLYALVAVPIAINYARRCWPSTSAVTGSRTE</sequence>
<dbReference type="OrthoDB" id="214072at2157"/>
<keyword evidence="1" id="KW-0812">Transmembrane</keyword>
<gene>
    <name evidence="2" type="ORF">C450_13025</name>
</gene>
<keyword evidence="1" id="KW-1133">Transmembrane helix</keyword>
<evidence type="ECO:0000313" key="3">
    <source>
        <dbReference type="Proteomes" id="UP000011625"/>
    </source>
</evidence>
<reference evidence="2 3" key="1">
    <citation type="journal article" date="2014" name="PLoS Genet.">
        <title>Phylogenetically driven sequencing of extremely halophilic archaea reveals strategies for static and dynamic osmo-response.</title>
        <authorList>
            <person name="Becker E.A."/>
            <person name="Seitzer P.M."/>
            <person name="Tritt A."/>
            <person name="Larsen D."/>
            <person name="Krusor M."/>
            <person name="Yao A.I."/>
            <person name="Wu D."/>
            <person name="Madern D."/>
            <person name="Eisen J.A."/>
            <person name="Darling A.E."/>
            <person name="Facciotti M.T."/>
        </authorList>
    </citation>
    <scope>NUCLEOTIDE SEQUENCE [LARGE SCALE GENOMIC DNA]</scope>
    <source>
        <strain evidence="2 3">DSM 8989</strain>
    </source>
</reference>
<comment type="caution">
    <text evidence="2">The sequence shown here is derived from an EMBL/GenBank/DDBJ whole genome shotgun (WGS) entry which is preliminary data.</text>
</comment>
<accession>M0N0J5</accession>
<dbReference type="Proteomes" id="UP000011625">
    <property type="component" value="Unassembled WGS sequence"/>
</dbReference>
<dbReference type="RefSeq" id="WP_005043962.1">
    <property type="nucleotide sequence ID" value="NZ_AOME01000069.1"/>
</dbReference>